<dbReference type="InterPro" id="IPR018020">
    <property type="entry name" value="OHCU_decarboxylase"/>
</dbReference>
<comment type="pathway">
    <text evidence="4">Purine metabolism; urate degradation; (S)-allantoin from urate: step 3/3.</text>
</comment>
<dbReference type="Ensembl" id="ENSORLT00020020905.1">
    <property type="protein sequence ID" value="ENSORLP00020013446.1"/>
    <property type="gene ID" value="ENSORLG00020014404.1"/>
</dbReference>
<reference evidence="16" key="4">
    <citation type="submission" date="2025-09" db="UniProtKB">
        <authorList>
            <consortium name="Ensembl"/>
        </authorList>
    </citation>
    <scope>IDENTIFICATION</scope>
    <source>
        <strain evidence="16">HNI</strain>
    </source>
</reference>
<dbReference type="InterPro" id="IPR017580">
    <property type="entry name" value="OHCU_decarboxylase-1"/>
</dbReference>
<comment type="function">
    <text evidence="2">Catalyzes the stereoselective decarboxylation of 2-oxo-4-hydroxy-4-carboxy-5-ureidoimidazoline (OHCU) to (S)-allantoin.</text>
</comment>
<keyword evidence="8" id="KW-0210">Decarboxylase</keyword>
<feature type="coiled-coil region" evidence="14">
    <location>
        <begin position="82"/>
        <end position="142"/>
    </location>
</feature>
<evidence type="ECO:0000256" key="10">
    <source>
        <dbReference type="ARBA" id="ARBA00023239"/>
    </source>
</evidence>
<dbReference type="FunFam" id="1.10.3330.10:FF:000001">
    <property type="entry name" value="2-oxo-4-hydroxy-4-carboxy-5-ureidoimidazoline decarboxylase"/>
    <property type="match status" value="1"/>
</dbReference>
<evidence type="ECO:0000256" key="3">
    <source>
        <dbReference type="ARBA" id="ARBA00004275"/>
    </source>
</evidence>
<proteinExistence type="inferred from homology"/>
<evidence type="ECO:0000256" key="6">
    <source>
        <dbReference type="ARBA" id="ARBA00012257"/>
    </source>
</evidence>
<comment type="catalytic activity">
    <reaction evidence="1">
        <text>5-hydroxy-2-oxo-4-ureido-2,5-dihydro-1H-imidazole-5-carboxylate + H(+) = (S)-allantoin + CO2</text>
        <dbReference type="Rhea" id="RHEA:26301"/>
        <dbReference type="ChEBI" id="CHEBI:15378"/>
        <dbReference type="ChEBI" id="CHEBI:15678"/>
        <dbReference type="ChEBI" id="CHEBI:16526"/>
        <dbReference type="ChEBI" id="CHEBI:58639"/>
        <dbReference type="EC" id="4.1.1.97"/>
    </reaction>
</comment>
<dbReference type="GO" id="GO:0051997">
    <property type="term" value="F:2-oxo-4-hydroxy-4-carboxy-5-ureidoimidazoline decarboxylase activity"/>
    <property type="evidence" value="ECO:0007669"/>
    <property type="project" value="UniProtKB-EC"/>
</dbReference>
<dbReference type="SUPFAM" id="SSF158694">
    <property type="entry name" value="UraD-Like"/>
    <property type="match status" value="1"/>
</dbReference>
<comment type="similarity">
    <text evidence="5">Belongs to the OHCU decarboxylase family.</text>
</comment>
<dbReference type="PANTHER" id="PTHR43466">
    <property type="entry name" value="2-OXO-4-HYDROXY-4-CARBOXY-5-UREIDOIMIDAZOLINE DECARBOXYLASE-RELATED"/>
    <property type="match status" value="1"/>
</dbReference>
<evidence type="ECO:0000256" key="2">
    <source>
        <dbReference type="ARBA" id="ARBA00002506"/>
    </source>
</evidence>
<dbReference type="NCBIfam" id="TIGR03164">
    <property type="entry name" value="UHCUDC"/>
    <property type="match status" value="1"/>
</dbReference>
<evidence type="ECO:0000256" key="13">
    <source>
        <dbReference type="ARBA" id="ARBA00071134"/>
    </source>
</evidence>
<dbReference type="AlphaFoldDB" id="A0A3P9KYK5"/>
<evidence type="ECO:0000313" key="16">
    <source>
        <dbReference type="Ensembl" id="ENSORLP00020013446.1"/>
    </source>
</evidence>
<dbReference type="GO" id="GO:0000255">
    <property type="term" value="P:allantoin metabolic process"/>
    <property type="evidence" value="ECO:0007669"/>
    <property type="project" value="InterPro"/>
</dbReference>
<comment type="subcellular location">
    <subcellularLocation>
        <location evidence="3">Peroxisome</location>
    </subcellularLocation>
</comment>
<evidence type="ECO:0000256" key="5">
    <source>
        <dbReference type="ARBA" id="ARBA00005793"/>
    </source>
</evidence>
<evidence type="ECO:0000256" key="1">
    <source>
        <dbReference type="ARBA" id="ARBA00001163"/>
    </source>
</evidence>
<name>A0A3P9KYK5_ORYLA</name>
<keyword evidence="10" id="KW-0456">Lyase</keyword>
<evidence type="ECO:0000256" key="11">
    <source>
        <dbReference type="ARBA" id="ARBA00030624"/>
    </source>
</evidence>
<dbReference type="GO" id="GO:0006144">
    <property type="term" value="P:purine nucleobase metabolic process"/>
    <property type="evidence" value="ECO:0007669"/>
    <property type="project" value="UniProtKB-KW"/>
</dbReference>
<dbReference type="Gene3D" id="1.10.3330.10">
    <property type="entry name" value="Oxo-4-hydroxy-4-carboxy-5-ureidoimidazoline decarboxylase"/>
    <property type="match status" value="1"/>
</dbReference>
<evidence type="ECO:0000256" key="9">
    <source>
        <dbReference type="ARBA" id="ARBA00023140"/>
    </source>
</evidence>
<dbReference type="EC" id="4.1.1.97" evidence="6"/>
<reference key="1">
    <citation type="journal article" date="2007" name="Nature">
        <title>The medaka draft genome and insights into vertebrate genome evolution.</title>
        <authorList>
            <person name="Kasahara M."/>
            <person name="Naruse K."/>
            <person name="Sasaki S."/>
            <person name="Nakatani Y."/>
            <person name="Qu W."/>
            <person name="Ahsan B."/>
            <person name="Yamada T."/>
            <person name="Nagayasu Y."/>
            <person name="Doi K."/>
            <person name="Kasai Y."/>
            <person name="Jindo T."/>
            <person name="Kobayashi D."/>
            <person name="Shimada A."/>
            <person name="Toyoda A."/>
            <person name="Kuroki Y."/>
            <person name="Fujiyama A."/>
            <person name="Sasaki T."/>
            <person name="Shimizu A."/>
            <person name="Asakawa S."/>
            <person name="Shimizu N."/>
            <person name="Hashimoto S."/>
            <person name="Yang J."/>
            <person name="Lee Y."/>
            <person name="Matsushima K."/>
            <person name="Sugano S."/>
            <person name="Sakaizumi M."/>
            <person name="Narita T."/>
            <person name="Ohishi K."/>
            <person name="Haga S."/>
            <person name="Ohta F."/>
            <person name="Nomoto H."/>
            <person name="Nogata K."/>
            <person name="Morishita T."/>
            <person name="Endo T."/>
            <person name="Shin-I T."/>
            <person name="Takeda H."/>
            <person name="Morishita S."/>
            <person name="Kohara Y."/>
        </authorList>
    </citation>
    <scope>NUCLEOTIDE SEQUENCE [LARGE SCALE GENOMIC DNA]</scope>
    <source>
        <strain>Hd-rR</strain>
    </source>
</reference>
<dbReference type="GO" id="GO:0005777">
    <property type="term" value="C:peroxisome"/>
    <property type="evidence" value="ECO:0007669"/>
    <property type="project" value="UniProtKB-SubCell"/>
</dbReference>
<feature type="domain" description="Oxo-4-hydroxy-4-carboxy-5-ureidoimidazoline decarboxylase" evidence="15">
    <location>
        <begin position="7"/>
        <end position="156"/>
    </location>
</feature>
<dbReference type="UniPathway" id="UPA00394">
    <property type="reaction ID" value="UER00652"/>
</dbReference>
<keyword evidence="7" id="KW-0659">Purine metabolism</keyword>
<reference evidence="16 17" key="2">
    <citation type="submission" date="2017-04" db="EMBL/GenBank/DDBJ databases">
        <title>CpG methylation of centromeres and impact of large insertions on vertebrate speciation.</title>
        <authorList>
            <person name="Ichikawa K."/>
            <person name="Yoshimura J."/>
            <person name="Morishita S."/>
        </authorList>
    </citation>
    <scope>NUCLEOTIDE SEQUENCE</scope>
    <source>
        <strain evidence="16 17">HNI</strain>
    </source>
</reference>
<organism evidence="16 17">
    <name type="scientific">Oryzias latipes</name>
    <name type="common">Japanese rice fish</name>
    <name type="synonym">Japanese killifish</name>
    <dbReference type="NCBI Taxonomy" id="8090"/>
    <lineage>
        <taxon>Eukaryota</taxon>
        <taxon>Metazoa</taxon>
        <taxon>Chordata</taxon>
        <taxon>Craniata</taxon>
        <taxon>Vertebrata</taxon>
        <taxon>Euteleostomi</taxon>
        <taxon>Actinopterygii</taxon>
        <taxon>Neopterygii</taxon>
        <taxon>Teleostei</taxon>
        <taxon>Neoteleostei</taxon>
        <taxon>Acanthomorphata</taxon>
        <taxon>Ovalentaria</taxon>
        <taxon>Atherinomorphae</taxon>
        <taxon>Beloniformes</taxon>
        <taxon>Adrianichthyidae</taxon>
        <taxon>Oryziinae</taxon>
        <taxon>Oryzias</taxon>
    </lineage>
</organism>
<dbReference type="PANTHER" id="PTHR43466:SF1">
    <property type="entry name" value="2-OXO-4-HYDROXY-4-CARBOXY-5-UREIDOIMIDAZOLINE DECARBOXYLASE-RELATED"/>
    <property type="match status" value="1"/>
</dbReference>
<dbReference type="Pfam" id="PF09349">
    <property type="entry name" value="OHCU_decarbox"/>
    <property type="match status" value="1"/>
</dbReference>
<dbReference type="InterPro" id="IPR036778">
    <property type="entry name" value="OHCU_decarboxylase_sf"/>
</dbReference>
<evidence type="ECO:0000256" key="4">
    <source>
        <dbReference type="ARBA" id="ARBA00004754"/>
    </source>
</evidence>
<evidence type="ECO:0000256" key="7">
    <source>
        <dbReference type="ARBA" id="ARBA00022631"/>
    </source>
</evidence>
<protein>
    <recommendedName>
        <fullName evidence="13">2-oxo-4-hydroxy-4-carboxy-5-ureidoimidazoline decarboxylase</fullName>
        <ecNumber evidence="6">4.1.1.97</ecNumber>
    </recommendedName>
    <alternativeName>
        <fullName evidence="12">Parahox neighbor</fullName>
    </alternativeName>
    <alternativeName>
        <fullName evidence="11">Ureidoimidazoline (2-oxo-4-hydroxy-4-carboxy-5-) decarboxylase</fullName>
    </alternativeName>
</protein>
<keyword evidence="14" id="KW-0175">Coiled coil</keyword>
<evidence type="ECO:0000313" key="17">
    <source>
        <dbReference type="Proteomes" id="UP000265180"/>
    </source>
</evidence>
<evidence type="ECO:0000256" key="8">
    <source>
        <dbReference type="ARBA" id="ARBA00022793"/>
    </source>
</evidence>
<dbReference type="GO" id="GO:0019628">
    <property type="term" value="P:urate catabolic process"/>
    <property type="evidence" value="ECO:0007669"/>
    <property type="project" value="UniProtKB-UniPathway"/>
</dbReference>
<reference evidence="16" key="3">
    <citation type="submission" date="2025-08" db="UniProtKB">
        <authorList>
            <consortium name="Ensembl"/>
        </authorList>
    </citation>
    <scope>IDENTIFICATION</scope>
    <source>
        <strain evidence="16">HNI</strain>
    </source>
</reference>
<evidence type="ECO:0000256" key="12">
    <source>
        <dbReference type="ARBA" id="ARBA00032116"/>
    </source>
</evidence>
<dbReference type="Proteomes" id="UP000265180">
    <property type="component" value="Chromosome 20"/>
</dbReference>
<accession>A0A3P9KYK5</accession>
<sequence length="188" mass="21150">MDIAAVNVLSYEDFVDVFGNVVEKCPLIPAAVWSCRPFVSVKALEAAINEFIDALPESGKEGILRCHPDLAGRDLKSGTLTRESLEEQAEAGMDALSSLEAARMARLNEEYKKRFGFPFVICARMNEKAAILQQLSERCQNERIVERTRGIEEMARKCNHEAGKLGVWKCEIRSWRTLHLQSLPGLQR</sequence>
<evidence type="ECO:0000259" key="15">
    <source>
        <dbReference type="Pfam" id="PF09349"/>
    </source>
</evidence>
<evidence type="ECO:0000256" key="14">
    <source>
        <dbReference type="SAM" id="Coils"/>
    </source>
</evidence>
<keyword evidence="9" id="KW-0576">Peroxisome</keyword>